<comment type="caution">
    <text evidence="6">The sequence shown here is derived from an EMBL/GenBank/DDBJ whole genome shotgun (WGS) entry which is preliminary data.</text>
</comment>
<dbReference type="Pfam" id="PF09278">
    <property type="entry name" value="MerR-DNA-bind"/>
    <property type="match status" value="1"/>
</dbReference>
<dbReference type="OrthoDB" id="9802944at2"/>
<dbReference type="SUPFAM" id="SSF46955">
    <property type="entry name" value="Putative DNA-binding domain"/>
    <property type="match status" value="1"/>
</dbReference>
<keyword evidence="2" id="KW-0238">DNA-binding</keyword>
<dbReference type="Pfam" id="PF00376">
    <property type="entry name" value="MerR"/>
    <property type="match status" value="1"/>
</dbReference>
<feature type="coiled-coil region" evidence="4">
    <location>
        <begin position="84"/>
        <end position="114"/>
    </location>
</feature>
<dbReference type="Gene3D" id="1.10.1660.10">
    <property type="match status" value="1"/>
</dbReference>
<dbReference type="EMBL" id="QWGB01000004">
    <property type="protein sequence ID" value="RIJ26024.1"/>
    <property type="molecule type" value="Genomic_DNA"/>
</dbReference>
<dbReference type="RefSeq" id="WP_119378373.1">
    <property type="nucleotide sequence ID" value="NZ_QWGB01000004.1"/>
</dbReference>
<dbReference type="CDD" id="cd04785">
    <property type="entry name" value="HTH_CadR-PbrR-like"/>
    <property type="match status" value="1"/>
</dbReference>
<dbReference type="InterPro" id="IPR009061">
    <property type="entry name" value="DNA-bd_dom_put_sf"/>
</dbReference>
<dbReference type="GO" id="GO:0003677">
    <property type="term" value="F:DNA binding"/>
    <property type="evidence" value="ECO:0007669"/>
    <property type="project" value="UniProtKB-KW"/>
</dbReference>
<evidence type="ECO:0000313" key="6">
    <source>
        <dbReference type="EMBL" id="RIJ26024.1"/>
    </source>
</evidence>
<dbReference type="GO" id="GO:0003700">
    <property type="term" value="F:DNA-binding transcription factor activity"/>
    <property type="evidence" value="ECO:0007669"/>
    <property type="project" value="InterPro"/>
</dbReference>
<evidence type="ECO:0000256" key="1">
    <source>
        <dbReference type="ARBA" id="ARBA00023015"/>
    </source>
</evidence>
<dbReference type="PRINTS" id="PR00040">
    <property type="entry name" value="HTHMERR"/>
</dbReference>
<evidence type="ECO:0000256" key="4">
    <source>
        <dbReference type="SAM" id="Coils"/>
    </source>
</evidence>
<organism evidence="6 7">
    <name type="scientific">Henriciella barbarensis</name>
    <dbReference type="NCBI Taxonomy" id="86342"/>
    <lineage>
        <taxon>Bacteria</taxon>
        <taxon>Pseudomonadati</taxon>
        <taxon>Pseudomonadota</taxon>
        <taxon>Alphaproteobacteria</taxon>
        <taxon>Hyphomonadales</taxon>
        <taxon>Hyphomonadaceae</taxon>
        <taxon>Henriciella</taxon>
    </lineage>
</organism>
<keyword evidence="7" id="KW-1185">Reference proteome</keyword>
<protein>
    <submittedName>
        <fullName evidence="6">MerR family transcriptional regulator</fullName>
    </submittedName>
</protein>
<dbReference type="InterPro" id="IPR015358">
    <property type="entry name" value="Tscrpt_reg_MerR_DNA-bd"/>
</dbReference>
<gene>
    <name evidence="6" type="ORF">D1224_02600</name>
</gene>
<dbReference type="PANTHER" id="PTHR30204:SF92">
    <property type="entry name" value="HTH-TYPE TRANSCRIPTIONAL REGULATOR ZNTR"/>
    <property type="match status" value="1"/>
</dbReference>
<name>A0A399R5T4_9PROT</name>
<keyword evidence="4" id="KW-0175">Coiled coil</keyword>
<proteinExistence type="predicted"/>
<dbReference type="PROSITE" id="PS50937">
    <property type="entry name" value="HTH_MERR_2"/>
    <property type="match status" value="1"/>
</dbReference>
<dbReference type="InterPro" id="IPR000551">
    <property type="entry name" value="MerR-type_HTH_dom"/>
</dbReference>
<dbReference type="PANTHER" id="PTHR30204">
    <property type="entry name" value="REDOX-CYCLING DRUG-SENSING TRANSCRIPTIONAL ACTIVATOR SOXR"/>
    <property type="match status" value="1"/>
</dbReference>
<keyword evidence="1" id="KW-0805">Transcription regulation</keyword>
<dbReference type="Proteomes" id="UP000265431">
    <property type="component" value="Unassembled WGS sequence"/>
</dbReference>
<reference evidence="6 7" key="1">
    <citation type="submission" date="2018-08" db="EMBL/GenBank/DDBJ databases">
        <title>Henriciella mobilis sp. nov., isolated from seawater.</title>
        <authorList>
            <person name="Cheng H."/>
            <person name="Wu Y.-H."/>
            <person name="Xu X.-W."/>
            <person name="Guo L.-L."/>
        </authorList>
    </citation>
    <scope>NUCLEOTIDE SEQUENCE [LARGE SCALE GENOMIC DNA]</scope>
    <source>
        <strain evidence="6 7">CCUG66934</strain>
    </source>
</reference>
<accession>A0A399R5T4</accession>
<evidence type="ECO:0000259" key="5">
    <source>
        <dbReference type="PROSITE" id="PS50937"/>
    </source>
</evidence>
<evidence type="ECO:0000313" key="7">
    <source>
        <dbReference type="Proteomes" id="UP000265431"/>
    </source>
</evidence>
<evidence type="ECO:0000256" key="3">
    <source>
        <dbReference type="ARBA" id="ARBA00023163"/>
    </source>
</evidence>
<dbReference type="InterPro" id="IPR047057">
    <property type="entry name" value="MerR_fam"/>
</dbReference>
<keyword evidence="3" id="KW-0804">Transcription</keyword>
<dbReference type="SMART" id="SM00422">
    <property type="entry name" value="HTH_MERR"/>
    <property type="match status" value="1"/>
</dbReference>
<sequence>MKALTIGRLSSLAGVKVTTIRYYETIGLMGQPDRSAGGQRQYNESAVQRLAFIRQARELGFPIEAIRELIELQTSPDQDCASVDEIARNQLADIRNRLRQLKALETELERMLHSCAGGQVGDCRVLAALGQVDQ</sequence>
<feature type="domain" description="HTH merR-type" evidence="5">
    <location>
        <begin position="3"/>
        <end position="72"/>
    </location>
</feature>
<dbReference type="PROSITE" id="PS00552">
    <property type="entry name" value="HTH_MERR_1"/>
    <property type="match status" value="1"/>
</dbReference>
<dbReference type="AlphaFoldDB" id="A0A399R5T4"/>
<evidence type="ECO:0000256" key="2">
    <source>
        <dbReference type="ARBA" id="ARBA00023125"/>
    </source>
</evidence>